<dbReference type="EMBL" id="QJKJ01003695">
    <property type="protein sequence ID" value="RDX97273.1"/>
    <property type="molecule type" value="Genomic_DNA"/>
</dbReference>
<comment type="caution">
    <text evidence="2">The sequence shown here is derived from an EMBL/GenBank/DDBJ whole genome shotgun (WGS) entry which is preliminary data.</text>
</comment>
<dbReference type="PANTHER" id="PTHR47481:SF22">
    <property type="entry name" value="RETROTRANSPOSON GAG DOMAIN-CONTAINING PROTEIN"/>
    <property type="match status" value="1"/>
</dbReference>
<evidence type="ECO:0000313" key="2">
    <source>
        <dbReference type="EMBL" id="RDX97273.1"/>
    </source>
</evidence>
<proteinExistence type="predicted"/>
<feature type="signal peptide" evidence="1">
    <location>
        <begin position="1"/>
        <end position="17"/>
    </location>
</feature>
<dbReference type="STRING" id="157652.A0A371H3P7"/>
<dbReference type="AlphaFoldDB" id="A0A371H3P7"/>
<evidence type="ECO:0000313" key="3">
    <source>
        <dbReference type="Proteomes" id="UP000257109"/>
    </source>
</evidence>
<accession>A0A371H3P7</accession>
<feature type="non-terminal residue" evidence="2">
    <location>
        <position position="1"/>
    </location>
</feature>
<dbReference type="PANTHER" id="PTHR47481">
    <property type="match status" value="1"/>
</dbReference>
<name>A0A371H3P7_MUCPR</name>
<reference evidence="2" key="1">
    <citation type="submission" date="2018-05" db="EMBL/GenBank/DDBJ databases">
        <title>Draft genome of Mucuna pruriens seed.</title>
        <authorList>
            <person name="Nnadi N.E."/>
            <person name="Vos R."/>
            <person name="Hasami M.H."/>
            <person name="Devisetty U.K."/>
            <person name="Aguiy J.C."/>
        </authorList>
    </citation>
    <scope>NUCLEOTIDE SEQUENCE [LARGE SCALE GENOMIC DNA]</scope>
    <source>
        <strain evidence="2">JCA_2017</strain>
    </source>
</reference>
<keyword evidence="1" id="KW-0732">Signal</keyword>
<dbReference type="OrthoDB" id="1436778at2759"/>
<keyword evidence="3" id="KW-1185">Reference proteome</keyword>
<gene>
    <name evidence="2" type="ORF">CR513_19979</name>
</gene>
<dbReference type="Proteomes" id="UP000257109">
    <property type="component" value="Unassembled WGS sequence"/>
</dbReference>
<protein>
    <submittedName>
        <fullName evidence="2">Uncharacterized protein</fullName>
    </submittedName>
</protein>
<evidence type="ECO:0000256" key="1">
    <source>
        <dbReference type="SAM" id="SignalP"/>
    </source>
</evidence>
<feature type="chain" id="PRO_5016860973" evidence="1">
    <location>
        <begin position="18"/>
        <end position="237"/>
    </location>
</feature>
<organism evidence="2 3">
    <name type="scientific">Mucuna pruriens</name>
    <name type="common">Velvet bean</name>
    <name type="synonym">Dolichos pruriens</name>
    <dbReference type="NCBI Taxonomy" id="157652"/>
    <lineage>
        <taxon>Eukaryota</taxon>
        <taxon>Viridiplantae</taxon>
        <taxon>Streptophyta</taxon>
        <taxon>Embryophyta</taxon>
        <taxon>Tracheophyta</taxon>
        <taxon>Spermatophyta</taxon>
        <taxon>Magnoliopsida</taxon>
        <taxon>eudicotyledons</taxon>
        <taxon>Gunneridae</taxon>
        <taxon>Pentapetalae</taxon>
        <taxon>rosids</taxon>
        <taxon>fabids</taxon>
        <taxon>Fabales</taxon>
        <taxon>Fabaceae</taxon>
        <taxon>Papilionoideae</taxon>
        <taxon>50 kb inversion clade</taxon>
        <taxon>NPAAA clade</taxon>
        <taxon>indigoferoid/millettioid clade</taxon>
        <taxon>Phaseoleae</taxon>
        <taxon>Mucuna</taxon>
    </lineage>
</organism>
<sequence>MLMHLWLGQNSCLLSLAYECNTSLDNHIVFEYLLHIQALVDALTTIYDVVPPYKQLDVILEGLPKDYESIVSFINNKFNSLSVNKVEMLLLAHEARLDKFKKVVTSINAQAYVAQVSAIDQHVVPHSFNTNNTRSGRFGRGGHADTRGGRGRYYGIECQWYSTPWNIYHYQKYGFPTPNDQYVRPALSSFAPSRPSHLTTPASTHAMIATIDPYSFTNHWYLDLDASHHVTNVSHNI</sequence>